<dbReference type="InterPro" id="IPR010998">
    <property type="entry name" value="Integrase_recombinase_N"/>
</dbReference>
<dbReference type="InterPro" id="IPR002104">
    <property type="entry name" value="Integrase_catalytic"/>
</dbReference>
<keyword evidence="4" id="KW-0233">DNA recombination</keyword>
<evidence type="ECO:0000256" key="3">
    <source>
        <dbReference type="ARBA" id="ARBA00023125"/>
    </source>
</evidence>
<dbReference type="PANTHER" id="PTHR30349:SF64">
    <property type="entry name" value="PROPHAGE INTEGRASE INTD-RELATED"/>
    <property type="match status" value="1"/>
</dbReference>
<dbReference type="GO" id="GO:0006310">
    <property type="term" value="P:DNA recombination"/>
    <property type="evidence" value="ECO:0007669"/>
    <property type="project" value="UniProtKB-KW"/>
</dbReference>
<keyword evidence="3 5" id="KW-0238">DNA-binding</keyword>
<dbReference type="PROSITE" id="PS51898">
    <property type="entry name" value="TYR_RECOMBINASE"/>
    <property type="match status" value="1"/>
</dbReference>
<dbReference type="GO" id="GO:0015074">
    <property type="term" value="P:DNA integration"/>
    <property type="evidence" value="ECO:0007669"/>
    <property type="project" value="UniProtKB-KW"/>
</dbReference>
<dbReference type="Gene3D" id="1.10.443.10">
    <property type="entry name" value="Intergrase catalytic core"/>
    <property type="match status" value="1"/>
</dbReference>
<evidence type="ECO:0000256" key="4">
    <source>
        <dbReference type="ARBA" id="ARBA00023172"/>
    </source>
</evidence>
<dbReference type="Pfam" id="PF14657">
    <property type="entry name" value="Arm-DNA-bind_4"/>
    <property type="match status" value="1"/>
</dbReference>
<dbReference type="InterPro" id="IPR004107">
    <property type="entry name" value="Integrase_SAM-like_N"/>
</dbReference>
<organism evidence="8 9">
    <name type="scientific">Azospirillum brasilense</name>
    <dbReference type="NCBI Taxonomy" id="192"/>
    <lineage>
        <taxon>Bacteria</taxon>
        <taxon>Pseudomonadati</taxon>
        <taxon>Pseudomonadota</taxon>
        <taxon>Alphaproteobacteria</taxon>
        <taxon>Rhodospirillales</taxon>
        <taxon>Azospirillaceae</taxon>
        <taxon>Azospirillum</taxon>
    </lineage>
</organism>
<dbReference type="InterPro" id="IPR044068">
    <property type="entry name" value="CB"/>
</dbReference>
<dbReference type="Gene3D" id="1.10.150.130">
    <property type="match status" value="1"/>
</dbReference>
<dbReference type="Proteomes" id="UP000318529">
    <property type="component" value="Unassembled WGS sequence"/>
</dbReference>
<dbReference type="Pfam" id="PF14659">
    <property type="entry name" value="Phage_int_SAM_3"/>
    <property type="match status" value="1"/>
</dbReference>
<gene>
    <name evidence="8" type="ORF">FBZ83_11971</name>
</gene>
<dbReference type="EMBL" id="VITH01000019">
    <property type="protein sequence ID" value="TWA76420.1"/>
    <property type="molecule type" value="Genomic_DNA"/>
</dbReference>
<evidence type="ECO:0000256" key="2">
    <source>
        <dbReference type="ARBA" id="ARBA00022908"/>
    </source>
</evidence>
<evidence type="ECO:0000313" key="8">
    <source>
        <dbReference type="EMBL" id="TWA76420.1"/>
    </source>
</evidence>
<dbReference type="PROSITE" id="PS51900">
    <property type="entry name" value="CB"/>
    <property type="match status" value="1"/>
</dbReference>
<proteinExistence type="inferred from homology"/>
<name>A0A560BUX0_AZOBR</name>
<evidence type="ECO:0000256" key="5">
    <source>
        <dbReference type="PROSITE-ProRule" id="PRU01248"/>
    </source>
</evidence>
<dbReference type="Pfam" id="PF00589">
    <property type="entry name" value="Phage_integrase"/>
    <property type="match status" value="1"/>
</dbReference>
<dbReference type="SUPFAM" id="SSF56349">
    <property type="entry name" value="DNA breaking-rejoining enzymes"/>
    <property type="match status" value="1"/>
</dbReference>
<dbReference type="InterPro" id="IPR011010">
    <property type="entry name" value="DNA_brk_join_enz"/>
</dbReference>
<dbReference type="AlphaFoldDB" id="A0A560BUX0"/>
<dbReference type="RefSeq" id="WP_145690051.1">
    <property type="nucleotide sequence ID" value="NZ_VITH01000019.1"/>
</dbReference>
<dbReference type="GO" id="GO:0003677">
    <property type="term" value="F:DNA binding"/>
    <property type="evidence" value="ECO:0007669"/>
    <property type="project" value="UniProtKB-UniRule"/>
</dbReference>
<evidence type="ECO:0000259" key="6">
    <source>
        <dbReference type="PROSITE" id="PS51898"/>
    </source>
</evidence>
<feature type="domain" description="Core-binding (CB)" evidence="7">
    <location>
        <begin position="61"/>
        <end position="143"/>
    </location>
</feature>
<comment type="similarity">
    <text evidence="1">Belongs to the 'phage' integrase family.</text>
</comment>
<protein>
    <submittedName>
        <fullName evidence="8">AP2-like DNA-binding integrase family protein</fullName>
    </submittedName>
</protein>
<keyword evidence="2" id="KW-0229">DNA integration</keyword>
<evidence type="ECO:0000259" key="7">
    <source>
        <dbReference type="PROSITE" id="PS51900"/>
    </source>
</evidence>
<evidence type="ECO:0000313" key="9">
    <source>
        <dbReference type="Proteomes" id="UP000318529"/>
    </source>
</evidence>
<feature type="domain" description="Tyr recombinase" evidence="6">
    <location>
        <begin position="175"/>
        <end position="401"/>
    </location>
</feature>
<reference evidence="8 9" key="1">
    <citation type="submission" date="2019-06" db="EMBL/GenBank/DDBJ databases">
        <title>Genomic Encyclopedia of Type Strains, Phase IV (KMG-V): Genome sequencing to study the core and pangenomes of soil and plant-associated prokaryotes.</title>
        <authorList>
            <person name="Whitman W."/>
        </authorList>
    </citation>
    <scope>NUCLEOTIDE SEQUENCE [LARGE SCALE GENOMIC DNA]</scope>
    <source>
        <strain evidence="8 9">BR 11650</strain>
    </source>
</reference>
<dbReference type="PANTHER" id="PTHR30349">
    <property type="entry name" value="PHAGE INTEGRASE-RELATED"/>
    <property type="match status" value="1"/>
</dbReference>
<sequence>MASVRKRTLPSGKAVWQVDYKDQGGKRRSRQFKTKKEAEAYETKVRNEVVFGIHTPDSTSITVAEAAKLWLETCEGESLQPVTLKGYREYVKLHINPRLGAVKVSRLTRPQVETFKDELLKVRSRVLTRKVVAALGAILKDAMRRGLLAHNVAVGVMVKERRAEDFDEADSDIDDVDRIPTKEEVRMMLEKASELWPLSIMETDAKTGEQKTRPIPWRPLITVTAFTGMRISEVLGLTWQNVDLRTGLVKVRKRVDYRRQVGPVKSKMGRREIPIPPAAVQLLREWKMACPPSEMGLVFPFWDGQPMHYNVARKQCLRPLLVACGLVEKPKAKPTPEETEKPDAKPIYGFHNLRHFAASMFIELGWNAKRIQALMGHSTITMTFDLYGHLLDRQTDHSSAMAALESSLFGKK</sequence>
<accession>A0A560BUX0</accession>
<dbReference type="InterPro" id="IPR013762">
    <property type="entry name" value="Integrase-like_cat_sf"/>
</dbReference>
<comment type="caution">
    <text evidence="8">The sequence shown here is derived from an EMBL/GenBank/DDBJ whole genome shotgun (WGS) entry which is preliminary data.</text>
</comment>
<dbReference type="InterPro" id="IPR050090">
    <property type="entry name" value="Tyrosine_recombinase_XerCD"/>
</dbReference>
<dbReference type="InterPro" id="IPR028259">
    <property type="entry name" value="AP2-like_int_N"/>
</dbReference>
<dbReference type="CDD" id="cd01189">
    <property type="entry name" value="INT_ICEBs1_C_like"/>
    <property type="match status" value="1"/>
</dbReference>
<evidence type="ECO:0000256" key="1">
    <source>
        <dbReference type="ARBA" id="ARBA00008857"/>
    </source>
</evidence>